<evidence type="ECO:0000256" key="3">
    <source>
        <dbReference type="ARBA" id="ARBA00022723"/>
    </source>
</evidence>
<protein>
    <recommendedName>
        <fullName evidence="2 6">Superoxide dismutase</fullName>
        <ecNumber evidence="2 6">1.15.1.1</ecNumber>
    </recommendedName>
</protein>
<dbReference type="FunFam" id="1.10.287.990:FF:000001">
    <property type="entry name" value="Superoxide dismutase"/>
    <property type="match status" value="1"/>
</dbReference>
<dbReference type="InterPro" id="IPR019833">
    <property type="entry name" value="Mn/Fe_SOD_BS"/>
</dbReference>
<dbReference type="Gene3D" id="3.55.40.20">
    <property type="entry name" value="Iron/manganese superoxide dismutase, C-terminal domain"/>
    <property type="match status" value="1"/>
</dbReference>
<evidence type="ECO:0000256" key="2">
    <source>
        <dbReference type="ARBA" id="ARBA00012682"/>
    </source>
</evidence>
<dbReference type="Pfam" id="PF00081">
    <property type="entry name" value="Sod_Fe_N"/>
    <property type="match status" value="1"/>
</dbReference>
<comment type="catalytic activity">
    <reaction evidence="6">
        <text>2 superoxide + 2 H(+) = H2O2 + O2</text>
        <dbReference type="Rhea" id="RHEA:20696"/>
        <dbReference type="ChEBI" id="CHEBI:15378"/>
        <dbReference type="ChEBI" id="CHEBI:15379"/>
        <dbReference type="ChEBI" id="CHEBI:16240"/>
        <dbReference type="ChEBI" id="CHEBI:18421"/>
        <dbReference type="EC" id="1.15.1.1"/>
    </reaction>
</comment>
<dbReference type="AlphaFoldDB" id="A0A1F7XX38"/>
<keyword evidence="3 5" id="KW-0479">Metal-binding</keyword>
<dbReference type="Proteomes" id="UP000178446">
    <property type="component" value="Unassembled WGS sequence"/>
</dbReference>
<feature type="binding site" evidence="5">
    <location>
        <position position="82"/>
    </location>
    <ligand>
        <name>Mn(2+)</name>
        <dbReference type="ChEBI" id="CHEBI:29035"/>
    </ligand>
</feature>
<comment type="function">
    <text evidence="6">Destroys radicals which are normally produced within the cells and which are toxic to biological systems.</text>
</comment>
<feature type="domain" description="Manganese/iron superoxide dismutase C-terminal" evidence="8">
    <location>
        <begin position="98"/>
        <end position="196"/>
    </location>
</feature>
<sequence length="203" mass="23641">MAFDLPNLPYDYNALEPYIDAKTMEFHHSKHHRSYVDNLNKALEKYPDFYKKPIEEILADIESIPSDVRQAVINHGGGHVNHTFFWKIMTPKPTTLTRKLLESVNSTFGNFDKFKEEFTSKAMSVFGSGWAFLIMTPDKKLTIKRHSFQNSPLIHGNIPILGIDVWEHAYYLKYQNRRADYISAWWNVVNWGEASEIFSKASH</sequence>
<dbReference type="InterPro" id="IPR019832">
    <property type="entry name" value="Mn/Fe_SOD_C"/>
</dbReference>
<feature type="binding site" evidence="5">
    <location>
        <position position="27"/>
    </location>
    <ligand>
        <name>Mn(2+)</name>
        <dbReference type="ChEBI" id="CHEBI:29035"/>
    </ligand>
</feature>
<dbReference type="PRINTS" id="PR01703">
    <property type="entry name" value="MNSODISMTASE"/>
</dbReference>
<organism evidence="9 10">
    <name type="scientific">Candidatus Woesebacteria bacterium RIFCSPHIGHO2_01_FULL_37_10</name>
    <dbReference type="NCBI Taxonomy" id="1802489"/>
    <lineage>
        <taxon>Bacteria</taxon>
        <taxon>Candidatus Woeseibacteriota</taxon>
    </lineage>
</organism>
<dbReference type="FunFam" id="3.55.40.20:FF:000004">
    <property type="entry name" value="Superoxide dismutase [Fe]"/>
    <property type="match status" value="1"/>
</dbReference>
<dbReference type="EC" id="1.15.1.1" evidence="2 6"/>
<dbReference type="PROSITE" id="PS00088">
    <property type="entry name" value="SOD_MN"/>
    <property type="match status" value="1"/>
</dbReference>
<dbReference type="InterPro" id="IPR019831">
    <property type="entry name" value="Mn/Fe_SOD_N"/>
</dbReference>
<dbReference type="GO" id="GO:0046872">
    <property type="term" value="F:metal ion binding"/>
    <property type="evidence" value="ECO:0007669"/>
    <property type="project" value="UniProtKB-KW"/>
</dbReference>
<dbReference type="EMBL" id="MGGB01000008">
    <property type="protein sequence ID" value="OGM19520.1"/>
    <property type="molecule type" value="Genomic_DNA"/>
</dbReference>
<accession>A0A1F7XX38</accession>
<dbReference type="Gene3D" id="1.10.287.990">
    <property type="entry name" value="Fe,Mn superoxide dismutase (SOD) domain"/>
    <property type="match status" value="1"/>
</dbReference>
<dbReference type="GO" id="GO:0005737">
    <property type="term" value="C:cytoplasm"/>
    <property type="evidence" value="ECO:0007669"/>
    <property type="project" value="TreeGrafter"/>
</dbReference>
<evidence type="ECO:0000259" key="7">
    <source>
        <dbReference type="Pfam" id="PF00081"/>
    </source>
</evidence>
<evidence type="ECO:0000256" key="5">
    <source>
        <dbReference type="PIRSR" id="PIRSR000349-1"/>
    </source>
</evidence>
<dbReference type="PANTHER" id="PTHR43595:SF2">
    <property type="entry name" value="SMALL RIBOSOMAL SUBUNIT PROTEIN MS42"/>
    <property type="match status" value="1"/>
</dbReference>
<feature type="binding site" evidence="5">
    <location>
        <position position="164"/>
    </location>
    <ligand>
        <name>Mn(2+)</name>
        <dbReference type="ChEBI" id="CHEBI:29035"/>
    </ligand>
</feature>
<comment type="caution">
    <text evidence="9">The sequence shown here is derived from an EMBL/GenBank/DDBJ whole genome shotgun (WGS) entry which is preliminary data.</text>
</comment>
<evidence type="ECO:0000256" key="6">
    <source>
        <dbReference type="RuleBase" id="RU000414"/>
    </source>
</evidence>
<keyword evidence="4 6" id="KW-0560">Oxidoreductase</keyword>
<proteinExistence type="inferred from homology"/>
<feature type="binding site" evidence="5">
    <location>
        <position position="168"/>
    </location>
    <ligand>
        <name>Mn(2+)</name>
        <dbReference type="ChEBI" id="CHEBI:29035"/>
    </ligand>
</feature>
<gene>
    <name evidence="9" type="ORF">A2685_00245</name>
</gene>
<evidence type="ECO:0000256" key="1">
    <source>
        <dbReference type="ARBA" id="ARBA00008714"/>
    </source>
</evidence>
<dbReference type="InterPro" id="IPR036324">
    <property type="entry name" value="Mn/Fe_SOD_N_sf"/>
</dbReference>
<dbReference type="InterPro" id="IPR036314">
    <property type="entry name" value="SOD_C_sf"/>
</dbReference>
<dbReference type="PIRSF" id="PIRSF000349">
    <property type="entry name" value="SODismutase"/>
    <property type="match status" value="1"/>
</dbReference>
<dbReference type="InterPro" id="IPR001189">
    <property type="entry name" value="Mn/Fe_SOD"/>
</dbReference>
<evidence type="ECO:0000259" key="8">
    <source>
        <dbReference type="Pfam" id="PF02777"/>
    </source>
</evidence>
<dbReference type="SUPFAM" id="SSF54719">
    <property type="entry name" value="Fe,Mn superoxide dismutase (SOD), C-terminal domain"/>
    <property type="match status" value="1"/>
</dbReference>
<name>A0A1F7XX38_9BACT</name>
<evidence type="ECO:0000313" key="9">
    <source>
        <dbReference type="EMBL" id="OGM19520.1"/>
    </source>
</evidence>
<comment type="similarity">
    <text evidence="1 6">Belongs to the iron/manganese superoxide dismutase family.</text>
</comment>
<dbReference type="Pfam" id="PF02777">
    <property type="entry name" value="Sod_Fe_C"/>
    <property type="match status" value="1"/>
</dbReference>
<dbReference type="PANTHER" id="PTHR43595">
    <property type="entry name" value="37S RIBOSOMAL PROTEIN S26, MITOCHONDRIAL"/>
    <property type="match status" value="1"/>
</dbReference>
<evidence type="ECO:0000313" key="10">
    <source>
        <dbReference type="Proteomes" id="UP000178446"/>
    </source>
</evidence>
<evidence type="ECO:0000256" key="4">
    <source>
        <dbReference type="ARBA" id="ARBA00023002"/>
    </source>
</evidence>
<dbReference type="GO" id="GO:0004784">
    <property type="term" value="F:superoxide dismutase activity"/>
    <property type="evidence" value="ECO:0007669"/>
    <property type="project" value="UniProtKB-EC"/>
</dbReference>
<reference evidence="9 10" key="1">
    <citation type="journal article" date="2016" name="Nat. Commun.">
        <title>Thousands of microbial genomes shed light on interconnected biogeochemical processes in an aquifer system.</title>
        <authorList>
            <person name="Anantharaman K."/>
            <person name="Brown C.T."/>
            <person name="Hug L.A."/>
            <person name="Sharon I."/>
            <person name="Castelle C.J."/>
            <person name="Probst A.J."/>
            <person name="Thomas B.C."/>
            <person name="Singh A."/>
            <person name="Wilkins M.J."/>
            <person name="Karaoz U."/>
            <person name="Brodie E.L."/>
            <person name="Williams K.H."/>
            <person name="Hubbard S.S."/>
            <person name="Banfield J.F."/>
        </authorList>
    </citation>
    <scope>NUCLEOTIDE SEQUENCE [LARGE SCALE GENOMIC DNA]</scope>
</reference>
<dbReference type="SUPFAM" id="SSF46609">
    <property type="entry name" value="Fe,Mn superoxide dismutase (SOD), N-terminal domain"/>
    <property type="match status" value="1"/>
</dbReference>
<feature type="domain" description="Manganese/iron superoxide dismutase N-terminal" evidence="7">
    <location>
        <begin position="3"/>
        <end position="89"/>
    </location>
</feature>